<protein>
    <submittedName>
        <fullName evidence="1">Uncharacterized protein</fullName>
    </submittedName>
</protein>
<name>U1TR29_9PSED</name>
<evidence type="ECO:0000313" key="2">
    <source>
        <dbReference type="Proteomes" id="UP000016504"/>
    </source>
</evidence>
<proteinExistence type="predicted"/>
<sequence>MCSDRKDPVVVAEHLFQVISPPSDCAVSISTFSRPGKSMAIKVFILPQYRYLESRVPKTLDGFEILREIASMPTAN</sequence>
<organism evidence="1 2">
    <name type="scientific">Pseudomonas simiae</name>
    <dbReference type="NCBI Taxonomy" id="321846"/>
    <lineage>
        <taxon>Bacteria</taxon>
        <taxon>Pseudomonadati</taxon>
        <taxon>Pseudomonadota</taxon>
        <taxon>Gammaproteobacteria</taxon>
        <taxon>Pseudomonadales</taxon>
        <taxon>Pseudomonadaceae</taxon>
        <taxon>Pseudomonas</taxon>
    </lineage>
</organism>
<dbReference type="AlphaFoldDB" id="U1TR29"/>
<reference evidence="1 2" key="1">
    <citation type="submission" date="2013-08" db="EMBL/GenBank/DDBJ databases">
        <title>Biodegradation of aromatic compounds in biofilm forming Pseudomonas isolated from sewage sludge.</title>
        <authorList>
            <person name="Qureshi A."/>
            <person name="Ghosh S."/>
            <person name="Khardenavis A.A."/>
            <person name="Kapley A."/>
            <person name="Purohit H.J."/>
        </authorList>
    </citation>
    <scope>NUCLEOTIDE SEQUENCE [LARGE SCALE GENOMIC DNA]</scope>
    <source>
        <strain evidence="1 2">EGD-AQ6</strain>
    </source>
</reference>
<gene>
    <name evidence="1" type="ORF">O204_17140</name>
</gene>
<dbReference type="EMBL" id="AVQG01000003">
    <property type="protein sequence ID" value="ERH60886.1"/>
    <property type="molecule type" value="Genomic_DNA"/>
</dbReference>
<accession>U1TR29</accession>
<dbReference type="Proteomes" id="UP000016504">
    <property type="component" value="Unassembled WGS sequence"/>
</dbReference>
<comment type="caution">
    <text evidence="1">The sequence shown here is derived from an EMBL/GenBank/DDBJ whole genome shotgun (WGS) entry which is preliminary data.</text>
</comment>
<evidence type="ECO:0000313" key="1">
    <source>
        <dbReference type="EMBL" id="ERH60886.1"/>
    </source>
</evidence>